<name>A0ABS5Z990_9GAMM</name>
<evidence type="ECO:0000313" key="2">
    <source>
        <dbReference type="Proteomes" id="UP000690515"/>
    </source>
</evidence>
<protein>
    <submittedName>
        <fullName evidence="1">Uncharacterized protein</fullName>
    </submittedName>
</protein>
<reference evidence="1 2" key="1">
    <citation type="submission" date="2021-04" db="EMBL/GenBank/DDBJ databases">
        <authorList>
            <person name="Pira H."/>
            <person name="Risdian C."/>
            <person name="Wink J."/>
        </authorList>
    </citation>
    <scope>NUCLEOTIDE SEQUENCE [LARGE SCALE GENOMIC DNA]</scope>
    <source>
        <strain evidence="1 2">WH53</strain>
    </source>
</reference>
<dbReference type="EMBL" id="JAGSOY010000003">
    <property type="protein sequence ID" value="MBU2709891.1"/>
    <property type="molecule type" value="Genomic_DNA"/>
</dbReference>
<evidence type="ECO:0000313" key="1">
    <source>
        <dbReference type="EMBL" id="MBU2709891.1"/>
    </source>
</evidence>
<accession>A0ABS5Z990</accession>
<dbReference type="Proteomes" id="UP000690515">
    <property type="component" value="Unassembled WGS sequence"/>
</dbReference>
<keyword evidence="2" id="KW-1185">Reference proteome</keyword>
<comment type="caution">
    <text evidence="1">The sequence shown here is derived from an EMBL/GenBank/DDBJ whole genome shotgun (WGS) entry which is preliminary data.</text>
</comment>
<sequence length="96" mass="10596">MELPVKCNEKVAKSTSNNPIWDTKVSSIQAFPGGTDGYYAVSFANGESCYIDQADLSILLILSSAYTKNSDVSVTAIKRSWKHYGEVYLAYRAIAY</sequence>
<proteinExistence type="predicted"/>
<gene>
    <name evidence="1" type="ORF">KCG35_02350</name>
</gene>
<organism evidence="1 2">
    <name type="scientific">Zooshikella harenae</name>
    <dbReference type="NCBI Taxonomy" id="2827238"/>
    <lineage>
        <taxon>Bacteria</taxon>
        <taxon>Pseudomonadati</taxon>
        <taxon>Pseudomonadota</taxon>
        <taxon>Gammaproteobacteria</taxon>
        <taxon>Oceanospirillales</taxon>
        <taxon>Zooshikellaceae</taxon>
        <taxon>Zooshikella</taxon>
    </lineage>
</organism>
<dbReference type="RefSeq" id="WP_215818056.1">
    <property type="nucleotide sequence ID" value="NZ_JAGSOY010000003.1"/>
</dbReference>